<evidence type="ECO:0000313" key="3">
    <source>
        <dbReference type="Proteomes" id="UP000324022"/>
    </source>
</evidence>
<keyword evidence="3" id="KW-1185">Reference proteome</keyword>
<feature type="region of interest" description="Disordered" evidence="1">
    <location>
        <begin position="1"/>
        <end position="39"/>
    </location>
</feature>
<evidence type="ECO:0000313" key="2">
    <source>
        <dbReference type="EMBL" id="SPO27561.1"/>
    </source>
</evidence>
<reference evidence="2 3" key="1">
    <citation type="submission" date="2018-03" db="EMBL/GenBank/DDBJ databases">
        <authorList>
            <person name="Guldener U."/>
        </authorList>
    </citation>
    <scope>NUCLEOTIDE SEQUENCE [LARGE SCALE GENOMIC DNA]</scope>
    <source>
        <strain evidence="2 3">NBRC100155</strain>
    </source>
</reference>
<evidence type="ECO:0000256" key="1">
    <source>
        <dbReference type="SAM" id="MobiDB-lite"/>
    </source>
</evidence>
<accession>A0A5C3ED58</accession>
<dbReference type="EMBL" id="OOIN01000018">
    <property type="protein sequence ID" value="SPO27561.1"/>
    <property type="molecule type" value="Genomic_DNA"/>
</dbReference>
<dbReference type="AlphaFoldDB" id="A0A5C3ED58"/>
<protein>
    <submittedName>
        <fullName evidence="2">Uncharacterized protein</fullName>
    </submittedName>
</protein>
<sequence>MGDAEARKPSRAGPRLLPAACDGGADAETEGEAGSSRSELAPLTRAGLVTVLADLGTKQAFASDWSCAPRAEIVNTIGGKSTFVRLWVWGMEDVRSYPCFDVLGVRKKMMALFQTISVSPKYEVDNQNASPVWRLGTQPEIRSRVQEGPLQSWHWSSPILPAVADADEDDIDPGEPMEL</sequence>
<gene>
    <name evidence="2" type="ORF">UTRI_10162</name>
</gene>
<proteinExistence type="predicted"/>
<name>A0A5C3ED58_9BASI</name>
<dbReference type="Proteomes" id="UP000324022">
    <property type="component" value="Unassembled WGS sequence"/>
</dbReference>
<organism evidence="2 3">
    <name type="scientific">Ustilago trichophora</name>
    <dbReference type="NCBI Taxonomy" id="86804"/>
    <lineage>
        <taxon>Eukaryota</taxon>
        <taxon>Fungi</taxon>
        <taxon>Dikarya</taxon>
        <taxon>Basidiomycota</taxon>
        <taxon>Ustilaginomycotina</taxon>
        <taxon>Ustilaginomycetes</taxon>
        <taxon>Ustilaginales</taxon>
        <taxon>Ustilaginaceae</taxon>
        <taxon>Ustilago</taxon>
    </lineage>
</organism>